<dbReference type="Pfam" id="PF02826">
    <property type="entry name" value="2-Hacid_dh_C"/>
    <property type="match status" value="1"/>
</dbReference>
<gene>
    <name evidence="4" type="ORF">Kpho01_67750</name>
</gene>
<organism evidence="4 5">
    <name type="scientific">Kitasatospora phosalacinea</name>
    <dbReference type="NCBI Taxonomy" id="2065"/>
    <lineage>
        <taxon>Bacteria</taxon>
        <taxon>Bacillati</taxon>
        <taxon>Actinomycetota</taxon>
        <taxon>Actinomycetes</taxon>
        <taxon>Kitasatosporales</taxon>
        <taxon>Streptomycetaceae</taxon>
        <taxon>Kitasatospora</taxon>
    </lineage>
</organism>
<dbReference type="Proteomes" id="UP001165143">
    <property type="component" value="Unassembled WGS sequence"/>
</dbReference>
<dbReference type="RefSeq" id="WP_051778420.1">
    <property type="nucleotide sequence ID" value="NZ_BSRX01000059.1"/>
</dbReference>
<comment type="caution">
    <text evidence="4">The sequence shown here is derived from an EMBL/GenBank/DDBJ whole genome shotgun (WGS) entry which is preliminary data.</text>
</comment>
<proteinExistence type="predicted"/>
<reference evidence="4" key="1">
    <citation type="submission" date="2023-02" db="EMBL/GenBank/DDBJ databases">
        <title>Kitasatospora phosalacinea NBRC 14362.</title>
        <authorList>
            <person name="Ichikawa N."/>
            <person name="Sato H."/>
            <person name="Tonouchi N."/>
        </authorList>
    </citation>
    <scope>NUCLEOTIDE SEQUENCE</scope>
    <source>
        <strain evidence="4">NBRC 14362</strain>
    </source>
</reference>
<dbReference type="GO" id="GO:0005829">
    <property type="term" value="C:cytosol"/>
    <property type="evidence" value="ECO:0007669"/>
    <property type="project" value="TreeGrafter"/>
</dbReference>
<evidence type="ECO:0000256" key="2">
    <source>
        <dbReference type="ARBA" id="ARBA00023027"/>
    </source>
</evidence>
<dbReference type="PANTHER" id="PTHR10996">
    <property type="entry name" value="2-HYDROXYACID DEHYDROGENASE-RELATED"/>
    <property type="match status" value="1"/>
</dbReference>
<evidence type="ECO:0000259" key="3">
    <source>
        <dbReference type="Pfam" id="PF02826"/>
    </source>
</evidence>
<keyword evidence="1" id="KW-0560">Oxidoreductase</keyword>
<evidence type="ECO:0000256" key="1">
    <source>
        <dbReference type="ARBA" id="ARBA00023002"/>
    </source>
</evidence>
<protein>
    <submittedName>
        <fullName evidence="4">2-hydroxyacid dehydrogenase</fullName>
    </submittedName>
</protein>
<dbReference type="InterPro" id="IPR036291">
    <property type="entry name" value="NAD(P)-bd_dom_sf"/>
</dbReference>
<dbReference type="PANTHER" id="PTHR10996:SF178">
    <property type="entry name" value="2-HYDROXYACID DEHYDROGENASE YGL185C-RELATED"/>
    <property type="match status" value="1"/>
</dbReference>
<dbReference type="EMBL" id="BSRX01000059">
    <property type="protein sequence ID" value="GLW58764.1"/>
    <property type="molecule type" value="Genomic_DNA"/>
</dbReference>
<dbReference type="SUPFAM" id="SSF52283">
    <property type="entry name" value="Formate/glycerate dehydrogenase catalytic domain-like"/>
    <property type="match status" value="1"/>
</dbReference>
<feature type="domain" description="D-isomer specific 2-hydroxyacid dehydrogenase NAD-binding" evidence="3">
    <location>
        <begin position="107"/>
        <end position="276"/>
    </location>
</feature>
<dbReference type="GO" id="GO:0051287">
    <property type="term" value="F:NAD binding"/>
    <property type="evidence" value="ECO:0007669"/>
    <property type="project" value="InterPro"/>
</dbReference>
<accession>A0A9W6PLV0</accession>
<name>A0A9W6PLV0_9ACTN</name>
<keyword evidence="2" id="KW-0520">NAD</keyword>
<dbReference type="GO" id="GO:0016618">
    <property type="term" value="F:hydroxypyruvate reductase [NAD(P)H] activity"/>
    <property type="evidence" value="ECO:0007669"/>
    <property type="project" value="TreeGrafter"/>
</dbReference>
<dbReference type="SUPFAM" id="SSF51735">
    <property type="entry name" value="NAD(P)-binding Rossmann-fold domains"/>
    <property type="match status" value="1"/>
</dbReference>
<dbReference type="Gene3D" id="3.40.50.720">
    <property type="entry name" value="NAD(P)-binding Rossmann-like Domain"/>
    <property type="match status" value="2"/>
</dbReference>
<evidence type="ECO:0000313" key="4">
    <source>
        <dbReference type="EMBL" id="GLW58764.1"/>
    </source>
</evidence>
<dbReference type="GO" id="GO:0030267">
    <property type="term" value="F:glyoxylate reductase (NADPH) activity"/>
    <property type="evidence" value="ECO:0007669"/>
    <property type="project" value="TreeGrafter"/>
</dbReference>
<evidence type="ECO:0000313" key="5">
    <source>
        <dbReference type="Proteomes" id="UP001165143"/>
    </source>
</evidence>
<dbReference type="OrthoDB" id="4030967at2"/>
<dbReference type="InterPro" id="IPR050223">
    <property type="entry name" value="D-isomer_2-hydroxyacid_DH"/>
</dbReference>
<sequence>MTATVLVAKGAADPSALRLALPGVEITEVPDFDSLPDHAHRTTVVALRSGARLGREQLDRLPILRHVIRVGSGTDNIDLHELARRGITLHRNAHASATAVAEWCLVAALNLARRIPLGHNALARGRHMKDACLGRALSELDVAVWGAGPVGRSAASLLAPFARQIVFAQWPSNPPELPQLPAQALRERADVHVLAVPLRADTRRLFDEAFLTEVAERRPLVICAGRIETLDAGVFLHALDDGRIGGLALDAIDPEHLEQVNAAIGPRNLLVTPHIGAQRTDVRQALDTWLTQLIISITTGSSAAPEHAPLLEVR</sequence>
<dbReference type="InterPro" id="IPR006140">
    <property type="entry name" value="D-isomer_DH_NAD-bd"/>
</dbReference>
<dbReference type="AlphaFoldDB" id="A0A9W6PLV0"/>